<dbReference type="SMART" id="SM00460">
    <property type="entry name" value="TGc"/>
    <property type="match status" value="1"/>
</dbReference>
<comment type="caution">
    <text evidence="4">The sequence shown here is derived from an EMBL/GenBank/DDBJ whole genome shotgun (WGS) entry which is preliminary data.</text>
</comment>
<dbReference type="PANTHER" id="PTHR42736:SF1">
    <property type="entry name" value="PROTEIN-GLUTAMINE GAMMA-GLUTAMYLTRANSFERASE"/>
    <property type="match status" value="1"/>
</dbReference>
<dbReference type="InterPro" id="IPR038765">
    <property type="entry name" value="Papain-like_cys_pep_sf"/>
</dbReference>
<gene>
    <name evidence="4" type="ORF">KR50_14920</name>
</gene>
<dbReference type="PANTHER" id="PTHR42736">
    <property type="entry name" value="PROTEIN-GLUTAMINE GAMMA-GLUTAMYLTRANSFERASE"/>
    <property type="match status" value="1"/>
</dbReference>
<dbReference type="Gene3D" id="3.10.620.30">
    <property type="match status" value="1"/>
</dbReference>
<feature type="transmembrane region" description="Helical" evidence="2">
    <location>
        <begin position="12"/>
        <end position="31"/>
    </location>
</feature>
<dbReference type="EMBL" id="JXRR01000013">
    <property type="protein sequence ID" value="KIL48456.1"/>
    <property type="molecule type" value="Genomic_DNA"/>
</dbReference>
<keyword evidence="2" id="KW-0472">Membrane</keyword>
<keyword evidence="2" id="KW-0812">Transmembrane</keyword>
<feature type="transmembrane region" description="Helical" evidence="2">
    <location>
        <begin position="556"/>
        <end position="574"/>
    </location>
</feature>
<dbReference type="SUPFAM" id="SSF54001">
    <property type="entry name" value="Cysteine proteinases"/>
    <property type="match status" value="1"/>
</dbReference>
<dbReference type="InterPro" id="IPR002931">
    <property type="entry name" value="Transglutaminase-like"/>
</dbReference>
<evidence type="ECO:0000313" key="5">
    <source>
        <dbReference type="Proteomes" id="UP000031972"/>
    </source>
</evidence>
<dbReference type="PATRIC" id="fig|220754.4.peg.1515"/>
<feature type="transmembrane region" description="Helical" evidence="2">
    <location>
        <begin position="76"/>
        <end position="95"/>
    </location>
</feature>
<dbReference type="InterPro" id="IPR052901">
    <property type="entry name" value="Bact_TGase-like"/>
</dbReference>
<feature type="transmembrane region" description="Helical" evidence="2">
    <location>
        <begin position="51"/>
        <end position="69"/>
    </location>
</feature>
<evidence type="ECO:0000259" key="3">
    <source>
        <dbReference type="SMART" id="SM00460"/>
    </source>
</evidence>
<sequence>MFIMIVLQRLYFDSSFLEISAWVPALAVSLWESLILTVQQDWNAVSNEYRSFLFFVLVWLTAYLLHYWIAVRKQLFLFYVFTVFYVALLDTFSPYDGQYSIIRIILIGFILMGLLTLQRLLDQERLSQSSHQIQKWIIPLVLMVAFSSVAAYAAPKAEPIWPDPVPFIQSFSQGAGSGSGGVNRLGYGVDDSALGGSFIGDDTKVFDVVTEDSQYWRIEMKDVYTGKGWDNSATVTGEGPAFGLEEDVPFRLSRISEESEEITATLDINLEYNHLVYPYHPVRIESGEADEFIYDLANEKITSFSGEEETGLDFYEWTYKEPQYSLTALRETTGLGDLENTGEMDQYLQLPDELPERVVDLAEEITADQDNWYDKANAVESYFSQNAFTYDQTDIPVPGEGQDYVDQFLFETQRGYCDNFSTSMVVLLRAADIPARWVKGYTGGEVVGQTDDGLNEYEVTNNNAHSWVEVYFPSLGWVPFEPTIGFTNNVSVDYDLTTEGDDRDEEETPLPEEEDNEETPAPIQDEEVTDETAIDENGSSVPSFWQRVQNTFMENVGAFILSSAILLFVGVLLYRMRFRWLPRVLILYYSVKKDDETFSKAYMSLLKQLQRFGLKRNEDQTLRAYAKEVDRFFNTKEMSRLTAQYERILYRKEGQEEKWQDMRELWENLIKRTTG</sequence>
<evidence type="ECO:0000256" key="1">
    <source>
        <dbReference type="SAM" id="MobiDB-lite"/>
    </source>
</evidence>
<proteinExistence type="predicted"/>
<dbReference type="Pfam" id="PF11992">
    <property type="entry name" value="TgpA_N"/>
    <property type="match status" value="1"/>
</dbReference>
<accession>A0A0C2VVK7</accession>
<feature type="domain" description="Transglutaminase-like" evidence="3">
    <location>
        <begin position="409"/>
        <end position="484"/>
    </location>
</feature>
<feature type="transmembrane region" description="Helical" evidence="2">
    <location>
        <begin position="101"/>
        <end position="121"/>
    </location>
</feature>
<dbReference type="Pfam" id="PF13559">
    <property type="entry name" value="DUF4129"/>
    <property type="match status" value="1"/>
</dbReference>
<dbReference type="AlphaFoldDB" id="A0A0C2VVK7"/>
<name>A0A0C2VVK7_9BACL</name>
<dbReference type="InterPro" id="IPR025403">
    <property type="entry name" value="TgpA-like_C"/>
</dbReference>
<keyword evidence="2" id="KW-1133">Transmembrane helix</keyword>
<protein>
    <recommendedName>
        <fullName evidence="3">Transglutaminase-like domain-containing protein</fullName>
    </recommendedName>
</protein>
<keyword evidence="5" id="KW-1185">Reference proteome</keyword>
<organism evidence="4 5">
    <name type="scientific">Jeotgalibacillus campisalis</name>
    <dbReference type="NCBI Taxonomy" id="220754"/>
    <lineage>
        <taxon>Bacteria</taxon>
        <taxon>Bacillati</taxon>
        <taxon>Bacillota</taxon>
        <taxon>Bacilli</taxon>
        <taxon>Bacillales</taxon>
        <taxon>Caryophanaceae</taxon>
        <taxon>Jeotgalibacillus</taxon>
    </lineage>
</organism>
<feature type="transmembrane region" description="Helical" evidence="2">
    <location>
        <begin position="133"/>
        <end position="154"/>
    </location>
</feature>
<reference evidence="4 5" key="1">
    <citation type="submission" date="2015-01" db="EMBL/GenBank/DDBJ databases">
        <title>Jeotgalibacillus campisalis genome sequencing.</title>
        <authorList>
            <person name="Goh K.M."/>
            <person name="Chan K.-G."/>
            <person name="Yaakop A.S."/>
            <person name="Ee R."/>
            <person name="Gan H.M."/>
            <person name="Chan C.S."/>
        </authorList>
    </citation>
    <scope>NUCLEOTIDE SEQUENCE [LARGE SCALE GENOMIC DNA]</scope>
    <source>
        <strain evidence="4 5">SF-57</strain>
    </source>
</reference>
<feature type="compositionally biased region" description="Acidic residues" evidence="1">
    <location>
        <begin position="496"/>
        <end position="534"/>
    </location>
</feature>
<evidence type="ECO:0000256" key="2">
    <source>
        <dbReference type="SAM" id="Phobius"/>
    </source>
</evidence>
<dbReference type="Pfam" id="PF01841">
    <property type="entry name" value="Transglut_core"/>
    <property type="match status" value="1"/>
</dbReference>
<feature type="region of interest" description="Disordered" evidence="1">
    <location>
        <begin position="495"/>
        <end position="538"/>
    </location>
</feature>
<dbReference type="Proteomes" id="UP000031972">
    <property type="component" value="Unassembled WGS sequence"/>
</dbReference>
<evidence type="ECO:0000313" key="4">
    <source>
        <dbReference type="EMBL" id="KIL48456.1"/>
    </source>
</evidence>
<dbReference type="InterPro" id="IPR021878">
    <property type="entry name" value="TgpA_N"/>
</dbReference>